<feature type="compositionally biased region" description="Low complexity" evidence="4">
    <location>
        <begin position="46"/>
        <end position="63"/>
    </location>
</feature>
<sequence length="583" mass="65739">MTLRCVITHRCLCPQLLNTLPTRTHGPAAALNINRLLSPPIARNFSTPSGSTTPEETPTQETETSTDKIENQYSGFRIRKVPIAKPDGDRRAARERYAGSTPMVFRSPELTGIDKVADLGRRSMLPGVFKAAEELVRGGYVPDTKLYAVLIEACGNFQGCLLQPLAFRLFEEMKARGLQVNSEIYHSLLKLLAKSPDYLKRSEVLSEMKQGWYEVTEGGWEDVIAGYILGGQLEMALEILDRRRREGRTLHRNIYKDVITGLCKVGEVDEALRLLRELEAEISWVTPPALAYTLLAAATNQLHLEATLFCWRMIIDKEMFNPDDGLCLSTLNVAARHGQPQLASDVFRVLWNRSFKYEEHHYAALLESYAVAGDLTAALSILPLMRQAGVPPVENTAQPITKRLCDDASIQEGLNLLKQMKKSGKDVDLAAIHALIAAHIVRRDIDAAFEVYKELPEFDLRPDINTFNLLLKIAAKEARKDFAVNLVGEMKEMRIEPDVETYEHLFYVSLAQDNYEDAFIYLEELKATWKHVRPSLYKALATKCYLAGDNNRYHIAVRELRAMGIRPAGFIRKLREAHSKPSN</sequence>
<dbReference type="Pfam" id="PF13812">
    <property type="entry name" value="PPR_3"/>
    <property type="match status" value="2"/>
</dbReference>
<dbReference type="PANTHER" id="PTHR46128:SF211">
    <property type="entry name" value="PENTACOTRIPEPTIDE-REPEAT REGION OF PRORP DOMAIN-CONTAINING PROTEIN"/>
    <property type="match status" value="1"/>
</dbReference>
<dbReference type="Gene3D" id="1.25.40.10">
    <property type="entry name" value="Tetratricopeptide repeat domain"/>
    <property type="match status" value="3"/>
</dbReference>
<feature type="repeat" description="PPR" evidence="3">
    <location>
        <begin position="358"/>
        <end position="392"/>
    </location>
</feature>
<name>A0A3N4KQH4_9PEZI</name>
<proteinExistence type="inferred from homology"/>
<evidence type="ECO:0000313" key="7">
    <source>
        <dbReference type="Proteomes" id="UP000277580"/>
    </source>
</evidence>
<protein>
    <recommendedName>
        <fullName evidence="5">Pentatricopeptide repeat-containing protein-mitochondrial domain-containing protein</fullName>
    </recommendedName>
</protein>
<dbReference type="InterPro" id="IPR002885">
    <property type="entry name" value="PPR_rpt"/>
</dbReference>
<evidence type="ECO:0000313" key="6">
    <source>
        <dbReference type="EMBL" id="RPB11728.1"/>
    </source>
</evidence>
<organism evidence="6 7">
    <name type="scientific">Morchella conica CCBAS932</name>
    <dbReference type="NCBI Taxonomy" id="1392247"/>
    <lineage>
        <taxon>Eukaryota</taxon>
        <taxon>Fungi</taxon>
        <taxon>Dikarya</taxon>
        <taxon>Ascomycota</taxon>
        <taxon>Pezizomycotina</taxon>
        <taxon>Pezizomycetes</taxon>
        <taxon>Pezizales</taxon>
        <taxon>Morchellaceae</taxon>
        <taxon>Morchella</taxon>
    </lineage>
</organism>
<dbReference type="Proteomes" id="UP000277580">
    <property type="component" value="Unassembled WGS sequence"/>
</dbReference>
<dbReference type="EMBL" id="ML119133">
    <property type="protein sequence ID" value="RPB11728.1"/>
    <property type="molecule type" value="Genomic_DNA"/>
</dbReference>
<dbReference type="NCBIfam" id="TIGR00756">
    <property type="entry name" value="PPR"/>
    <property type="match status" value="1"/>
</dbReference>
<gene>
    <name evidence="6" type="ORF">P167DRAFT_523877</name>
</gene>
<dbReference type="Pfam" id="PF23276">
    <property type="entry name" value="TPR_24"/>
    <property type="match status" value="1"/>
</dbReference>
<reference evidence="6 7" key="1">
    <citation type="journal article" date="2018" name="Nat. Ecol. Evol.">
        <title>Pezizomycetes genomes reveal the molecular basis of ectomycorrhizal truffle lifestyle.</title>
        <authorList>
            <person name="Murat C."/>
            <person name="Payen T."/>
            <person name="Noel B."/>
            <person name="Kuo A."/>
            <person name="Morin E."/>
            <person name="Chen J."/>
            <person name="Kohler A."/>
            <person name="Krizsan K."/>
            <person name="Balestrini R."/>
            <person name="Da Silva C."/>
            <person name="Montanini B."/>
            <person name="Hainaut M."/>
            <person name="Levati E."/>
            <person name="Barry K.W."/>
            <person name="Belfiori B."/>
            <person name="Cichocki N."/>
            <person name="Clum A."/>
            <person name="Dockter R.B."/>
            <person name="Fauchery L."/>
            <person name="Guy J."/>
            <person name="Iotti M."/>
            <person name="Le Tacon F."/>
            <person name="Lindquist E.A."/>
            <person name="Lipzen A."/>
            <person name="Malagnac F."/>
            <person name="Mello A."/>
            <person name="Molinier V."/>
            <person name="Miyauchi S."/>
            <person name="Poulain J."/>
            <person name="Riccioni C."/>
            <person name="Rubini A."/>
            <person name="Sitrit Y."/>
            <person name="Splivallo R."/>
            <person name="Traeger S."/>
            <person name="Wang M."/>
            <person name="Zifcakova L."/>
            <person name="Wipf D."/>
            <person name="Zambonelli A."/>
            <person name="Paolocci F."/>
            <person name="Nowrousian M."/>
            <person name="Ottonello S."/>
            <person name="Baldrian P."/>
            <person name="Spatafora J.W."/>
            <person name="Henrissat B."/>
            <person name="Nagy L.G."/>
            <person name="Aury J.M."/>
            <person name="Wincker P."/>
            <person name="Grigoriev I.V."/>
            <person name="Bonfante P."/>
            <person name="Martin F.M."/>
        </authorList>
    </citation>
    <scope>NUCLEOTIDE SEQUENCE [LARGE SCALE GENOMIC DNA]</scope>
    <source>
        <strain evidence="6 7">CCBAS932</strain>
    </source>
</reference>
<dbReference type="Pfam" id="PF01535">
    <property type="entry name" value="PPR"/>
    <property type="match status" value="1"/>
</dbReference>
<dbReference type="InterPro" id="IPR050872">
    <property type="entry name" value="PPR_P_subfamily"/>
</dbReference>
<keyword evidence="7" id="KW-1185">Reference proteome</keyword>
<accession>A0A3N4KQH4</accession>
<feature type="repeat" description="PPR" evidence="3">
    <location>
        <begin position="143"/>
        <end position="180"/>
    </location>
</feature>
<dbReference type="InParanoid" id="A0A3N4KQH4"/>
<feature type="repeat" description="PPR" evidence="3">
    <location>
        <begin position="463"/>
        <end position="497"/>
    </location>
</feature>
<evidence type="ECO:0000256" key="3">
    <source>
        <dbReference type="PROSITE-ProRule" id="PRU00708"/>
    </source>
</evidence>
<feature type="region of interest" description="Disordered" evidence="4">
    <location>
        <begin position="41"/>
        <end position="68"/>
    </location>
</feature>
<evidence type="ECO:0000256" key="4">
    <source>
        <dbReference type="SAM" id="MobiDB-lite"/>
    </source>
</evidence>
<dbReference type="OrthoDB" id="747253at2759"/>
<dbReference type="PANTHER" id="PTHR46128">
    <property type="entry name" value="MITOCHONDRIAL GROUP I INTRON SPLICING FACTOR CCM1"/>
    <property type="match status" value="1"/>
</dbReference>
<dbReference type="PROSITE" id="PS51375">
    <property type="entry name" value="PPR"/>
    <property type="match status" value="3"/>
</dbReference>
<dbReference type="STRING" id="1392247.A0A3N4KQH4"/>
<keyword evidence="2" id="KW-0677">Repeat</keyword>
<evidence type="ECO:0000256" key="1">
    <source>
        <dbReference type="ARBA" id="ARBA00007626"/>
    </source>
</evidence>
<feature type="domain" description="Pentatricopeptide repeat-containing protein-mitochondrial" evidence="5">
    <location>
        <begin position="324"/>
        <end position="454"/>
    </location>
</feature>
<evidence type="ECO:0000259" key="5">
    <source>
        <dbReference type="Pfam" id="PF23276"/>
    </source>
</evidence>
<dbReference type="InterPro" id="IPR057027">
    <property type="entry name" value="TPR_mt"/>
</dbReference>
<evidence type="ECO:0000256" key="2">
    <source>
        <dbReference type="ARBA" id="ARBA00022737"/>
    </source>
</evidence>
<dbReference type="InterPro" id="IPR011990">
    <property type="entry name" value="TPR-like_helical_dom_sf"/>
</dbReference>
<comment type="similarity">
    <text evidence="1">Belongs to the PPR family. P subfamily.</text>
</comment>
<dbReference type="AlphaFoldDB" id="A0A3N4KQH4"/>